<proteinExistence type="inferred from homology"/>
<dbReference type="InterPro" id="IPR050095">
    <property type="entry name" value="ECF_ABC_transporter_ATP-bd"/>
</dbReference>
<dbReference type="EMBL" id="CP107716">
    <property type="protein sequence ID" value="UYQ74043.1"/>
    <property type="molecule type" value="Genomic_DNA"/>
</dbReference>
<evidence type="ECO:0000259" key="5">
    <source>
        <dbReference type="PROSITE" id="PS50893"/>
    </source>
</evidence>
<dbReference type="PROSITE" id="PS00211">
    <property type="entry name" value="ABC_TRANSPORTER_1"/>
    <property type="match status" value="1"/>
</dbReference>
<evidence type="ECO:0000256" key="1">
    <source>
        <dbReference type="ARBA" id="ARBA00005417"/>
    </source>
</evidence>
<dbReference type="InterPro" id="IPR003439">
    <property type="entry name" value="ABC_transporter-like_ATP-bd"/>
</dbReference>
<keyword evidence="4 6" id="KW-0067">ATP-binding</keyword>
<dbReference type="InterPro" id="IPR027417">
    <property type="entry name" value="P-loop_NTPase"/>
</dbReference>
<dbReference type="Pfam" id="PF00005">
    <property type="entry name" value="ABC_tran"/>
    <property type="match status" value="2"/>
</dbReference>
<dbReference type="InterPro" id="IPR003593">
    <property type="entry name" value="AAA+_ATPase"/>
</dbReference>
<dbReference type="InterPro" id="IPR015856">
    <property type="entry name" value="ABC_transpr_CbiO/EcfA_su"/>
</dbReference>
<comment type="similarity">
    <text evidence="1">Belongs to the ABC transporter superfamily.</text>
</comment>
<evidence type="ECO:0000256" key="2">
    <source>
        <dbReference type="ARBA" id="ARBA00022448"/>
    </source>
</evidence>
<dbReference type="SMART" id="SM00382">
    <property type="entry name" value="AAA"/>
    <property type="match status" value="2"/>
</dbReference>
<dbReference type="PANTHER" id="PTHR43553">
    <property type="entry name" value="HEAVY METAL TRANSPORTER"/>
    <property type="match status" value="1"/>
</dbReference>
<evidence type="ECO:0000313" key="7">
    <source>
        <dbReference type="Proteomes" id="UP001163882"/>
    </source>
</evidence>
<evidence type="ECO:0000313" key="6">
    <source>
        <dbReference type="EMBL" id="UYQ74043.1"/>
    </source>
</evidence>
<dbReference type="InterPro" id="IPR017871">
    <property type="entry name" value="ABC_transporter-like_CS"/>
</dbReference>
<keyword evidence="2" id="KW-0813">Transport</keyword>
<gene>
    <name evidence="6" type="ORF">OF122_09865</name>
</gene>
<dbReference type="PROSITE" id="PS50893">
    <property type="entry name" value="ABC_TRANSPORTER_2"/>
    <property type="match status" value="2"/>
</dbReference>
<keyword evidence="7" id="KW-1185">Reference proteome</keyword>
<dbReference type="CDD" id="cd03225">
    <property type="entry name" value="ABC_cobalt_CbiO_domain1"/>
    <property type="match status" value="2"/>
</dbReference>
<accession>A0ABY6ITT2</accession>
<dbReference type="RefSeq" id="WP_264227590.1">
    <property type="nucleotide sequence ID" value="NZ_CP107716.1"/>
</dbReference>
<dbReference type="GO" id="GO:0005524">
    <property type="term" value="F:ATP binding"/>
    <property type="evidence" value="ECO:0007669"/>
    <property type="project" value="UniProtKB-KW"/>
</dbReference>
<keyword evidence="3" id="KW-0547">Nucleotide-binding</keyword>
<reference evidence="6" key="1">
    <citation type="submission" date="2022-10" db="EMBL/GenBank/DDBJ databases">
        <title>YIM 151497 complete genome.</title>
        <authorList>
            <person name="Chen X."/>
        </authorList>
    </citation>
    <scope>NUCLEOTIDE SEQUENCE</scope>
    <source>
        <strain evidence="6">YIM 151497</strain>
    </source>
</reference>
<feature type="domain" description="ABC transporter" evidence="5">
    <location>
        <begin position="313"/>
        <end position="525"/>
    </location>
</feature>
<feature type="domain" description="ABC transporter" evidence="5">
    <location>
        <begin position="4"/>
        <end position="244"/>
    </location>
</feature>
<evidence type="ECO:0000256" key="4">
    <source>
        <dbReference type="ARBA" id="ARBA00022840"/>
    </source>
</evidence>
<sequence length="549" mass="57231">MSLAQWEGVSIRYPFATSDAVGPVDIAIGHGERVLVLGPSGSGKSSLMLALTGLIPNAVPASVVGRIKLNGVDVASRSAAQWADTVAQYFQNADETLCGMRVGEEIAFALENRGVEPATIAARIADVLGRLGLPQVWQHRRSSALSGGERQLVALASVLAQETPILIADEPTSHLSPAATAKVHGLLSDRSAFEAVVVIDHRLDGLIDTIDRVVVLGENGAVLADMPPGPLFRERGADLLGAGIWRPAFSALDDMLGAVGLASERAPLSFSDVLAPFEPGVGNGAAIAAASVVARRYIDQHVSSPSPAGKVIASLRQADCAPPMAPVVLKGVDIDICEGEILGLVGPNGAGKTTLAASLAGVLRLRAGHREGPMAGIAFQNPEAQLVAASVREEIAGAMEGGGDSRAVLERWGLTALADRHPFELSFGQKRRLALASLDASGRWPFMAFDEPFSGLDAAGAAMVADHLLELKKRGKGVVLVTHDMDMAVRLCDRIAVVVEGGILAEGRPRDILGNAATTEKAGLARPSFAPVIDWLDRVEMASRIRAAG</sequence>
<dbReference type="SUPFAM" id="SSF52540">
    <property type="entry name" value="P-loop containing nucleoside triphosphate hydrolases"/>
    <property type="match status" value="2"/>
</dbReference>
<name>A0ABY6ITT2_9HYPH</name>
<dbReference type="Gene3D" id="3.40.50.300">
    <property type="entry name" value="P-loop containing nucleotide triphosphate hydrolases"/>
    <property type="match status" value="2"/>
</dbReference>
<evidence type="ECO:0000256" key="3">
    <source>
        <dbReference type="ARBA" id="ARBA00022741"/>
    </source>
</evidence>
<organism evidence="6 7">
    <name type="scientific">Pelagibacterium flavum</name>
    <dbReference type="NCBI Taxonomy" id="2984530"/>
    <lineage>
        <taxon>Bacteria</taxon>
        <taxon>Pseudomonadati</taxon>
        <taxon>Pseudomonadota</taxon>
        <taxon>Alphaproteobacteria</taxon>
        <taxon>Hyphomicrobiales</taxon>
        <taxon>Devosiaceae</taxon>
        <taxon>Pelagibacterium</taxon>
    </lineage>
</organism>
<protein>
    <submittedName>
        <fullName evidence="6">ATP-binding cassette domain-containing protein</fullName>
    </submittedName>
</protein>
<dbReference type="Proteomes" id="UP001163882">
    <property type="component" value="Chromosome"/>
</dbReference>